<accession>A0A1G7CX80</accession>
<evidence type="ECO:0000313" key="2">
    <source>
        <dbReference type="EMBL" id="SDE43908.1"/>
    </source>
</evidence>
<keyword evidence="3" id="KW-1185">Reference proteome</keyword>
<feature type="region of interest" description="Disordered" evidence="1">
    <location>
        <begin position="121"/>
        <end position="143"/>
    </location>
</feature>
<sequence length="471" mass="52739">MAKPGTGGQRENLAPTRGGPLRTEHHKAFGPRRAQIWKNNPMSLMNWALDVAAHHPELQGALVNADGEWLDFLLPDGRTFRFRPFQMIREDAPEAERKKLLDRLISIGISGAKPPAFEEISIPSPHPAQGSAEVTATSSENDPFDGSTLTLPIVRAADYFIRTHDDSQDDSLIYIPLTDFVGVGLARDTPENIVPLYFSDLGLDRSATDLGAHFGESVSALRQLNHNLGKRGLELGVTREAGARVMIFTGPPNYESSWFADLDLIQAVARSLSEENPETFPLFIPATRSRLLIVMANDPYLPNLFRTFRQTVNQRGVIYPLPHTVAADGWAEWIPLPDDPSYPILSELRGTFRERIYRNQKKYMQNWPNQDGTLAAFSTHEVRGRTITTTRWLRSYEHGSIPGDAEYVSFTDDAAPAGSNSTVTIRLDIARDVWPEGIRPAEGIWPPRYEIRQFPDAATMEALRQASDRRF</sequence>
<organism evidence="2 3">
    <name type="scientific">Actinobaculum suis</name>
    <dbReference type="NCBI Taxonomy" id="1657"/>
    <lineage>
        <taxon>Bacteria</taxon>
        <taxon>Bacillati</taxon>
        <taxon>Actinomycetota</taxon>
        <taxon>Actinomycetes</taxon>
        <taxon>Actinomycetales</taxon>
        <taxon>Actinomycetaceae</taxon>
        <taxon>Actinobaculum</taxon>
    </lineage>
</organism>
<feature type="region of interest" description="Disordered" evidence="1">
    <location>
        <begin position="1"/>
        <end position="25"/>
    </location>
</feature>
<reference evidence="3" key="1">
    <citation type="submission" date="2016-10" db="EMBL/GenBank/DDBJ databases">
        <authorList>
            <person name="Varghese N."/>
        </authorList>
    </citation>
    <scope>NUCLEOTIDE SEQUENCE [LARGE SCALE GENOMIC DNA]</scope>
    <source>
        <strain evidence="3">DSM 20639</strain>
    </source>
</reference>
<dbReference type="AlphaFoldDB" id="A0A1G7CX80"/>
<protein>
    <submittedName>
        <fullName evidence="2">Uncharacterized protein</fullName>
    </submittedName>
</protein>
<name>A0A1G7CX80_9ACTO</name>
<dbReference type="Proteomes" id="UP000182744">
    <property type="component" value="Unassembled WGS sequence"/>
</dbReference>
<evidence type="ECO:0000256" key="1">
    <source>
        <dbReference type="SAM" id="MobiDB-lite"/>
    </source>
</evidence>
<feature type="compositionally biased region" description="Polar residues" evidence="1">
    <location>
        <begin position="132"/>
        <end position="141"/>
    </location>
</feature>
<evidence type="ECO:0000313" key="3">
    <source>
        <dbReference type="Proteomes" id="UP000182744"/>
    </source>
</evidence>
<dbReference type="EMBL" id="FNAU01000009">
    <property type="protein sequence ID" value="SDE43908.1"/>
    <property type="molecule type" value="Genomic_DNA"/>
</dbReference>
<gene>
    <name evidence="2" type="ORF">SAMN05421878_10914</name>
</gene>
<proteinExistence type="predicted"/>